<evidence type="ECO:0000256" key="1">
    <source>
        <dbReference type="SAM" id="Phobius"/>
    </source>
</evidence>
<evidence type="ECO:0000259" key="2">
    <source>
        <dbReference type="Pfam" id="PF04235"/>
    </source>
</evidence>
<dbReference type="Pfam" id="PF04235">
    <property type="entry name" value="DUF418"/>
    <property type="match status" value="1"/>
</dbReference>
<dbReference type="EMBL" id="MIGB01000061">
    <property type="protein sequence ID" value="OSY34964.1"/>
    <property type="molecule type" value="Genomic_DNA"/>
</dbReference>
<feature type="transmembrane region" description="Helical" evidence="1">
    <location>
        <begin position="85"/>
        <end position="104"/>
    </location>
</feature>
<feature type="transmembrane region" description="Helical" evidence="1">
    <location>
        <begin position="12"/>
        <end position="31"/>
    </location>
</feature>
<feature type="transmembrane region" description="Helical" evidence="1">
    <location>
        <begin position="209"/>
        <end position="230"/>
    </location>
</feature>
<name>A0A1Y2MI68_PSEAH</name>
<organism evidence="3 4">
    <name type="scientific">Pseudonocardia autotrophica</name>
    <name type="common">Amycolata autotrophica</name>
    <name type="synonym">Nocardia autotrophica</name>
    <dbReference type="NCBI Taxonomy" id="2074"/>
    <lineage>
        <taxon>Bacteria</taxon>
        <taxon>Bacillati</taxon>
        <taxon>Actinomycetota</taxon>
        <taxon>Actinomycetes</taxon>
        <taxon>Pseudonocardiales</taxon>
        <taxon>Pseudonocardiaceae</taxon>
        <taxon>Pseudonocardia</taxon>
    </lineage>
</organism>
<dbReference type="InterPro" id="IPR052529">
    <property type="entry name" value="Bact_Transport_Assoc"/>
</dbReference>
<evidence type="ECO:0000313" key="4">
    <source>
        <dbReference type="Proteomes" id="UP000194360"/>
    </source>
</evidence>
<dbReference type="PANTHER" id="PTHR30590">
    <property type="entry name" value="INNER MEMBRANE PROTEIN"/>
    <property type="match status" value="1"/>
</dbReference>
<feature type="transmembrane region" description="Helical" evidence="1">
    <location>
        <begin position="134"/>
        <end position="158"/>
    </location>
</feature>
<feature type="transmembrane region" description="Helical" evidence="1">
    <location>
        <begin position="51"/>
        <end position="73"/>
    </location>
</feature>
<dbReference type="AlphaFoldDB" id="A0A1Y2MI68"/>
<dbReference type="RefSeq" id="WP_232021112.1">
    <property type="nucleotide sequence ID" value="NZ_AP018920.1"/>
</dbReference>
<evidence type="ECO:0000313" key="3">
    <source>
        <dbReference type="EMBL" id="OSY34964.1"/>
    </source>
</evidence>
<sequence length="325" mass="34679">MSTTTGRIRALDAIRGLALAGILIVNIPPLADMPIPARDGWEGGTEQWFQLLVQQRFFPIFSFLFGLGFAIFLQRAATRTDRPRLVLLRRLLALGVLGALHQLLHPGEALLPYAIAGIVVLLPASWLPRIVVLLGGIAATGIAVFVLHGGILLIPGMFLLGAAAARYGIPERLERPGVGVGVVCAVAVAGAVPLLVLQTGSIRYSGFDHLSPVAGLVLAVAYVTGLALLLRTPAGPALSAVLEPLGRMALTNYLGATLLVLAFAPLIGLSGSERYPLVLVLAAAILAVQVPASRWWLRRFAYGPVEWLWRMVSWWAPVPLRRSAD</sequence>
<dbReference type="InterPro" id="IPR007349">
    <property type="entry name" value="DUF418"/>
</dbReference>
<keyword evidence="4" id="KW-1185">Reference proteome</keyword>
<feature type="domain" description="DUF418" evidence="2">
    <location>
        <begin position="179"/>
        <end position="315"/>
    </location>
</feature>
<accession>A0A1Y2MI68</accession>
<keyword evidence="1" id="KW-0472">Membrane</keyword>
<gene>
    <name evidence="3" type="ORF">BG845_06420</name>
</gene>
<dbReference type="Proteomes" id="UP000194360">
    <property type="component" value="Unassembled WGS sequence"/>
</dbReference>
<feature type="transmembrane region" description="Helical" evidence="1">
    <location>
        <begin position="277"/>
        <end position="297"/>
    </location>
</feature>
<dbReference type="STRING" id="2074.BG845_06420"/>
<keyword evidence="1" id="KW-1133">Transmembrane helix</keyword>
<feature type="transmembrane region" description="Helical" evidence="1">
    <location>
        <begin position="110"/>
        <end position="127"/>
    </location>
</feature>
<dbReference type="PANTHER" id="PTHR30590:SF3">
    <property type="entry name" value="HYPOTHETICAL MEMBRANE SPANNING PROTEIN"/>
    <property type="match status" value="1"/>
</dbReference>
<protein>
    <recommendedName>
        <fullName evidence="2">DUF418 domain-containing protein</fullName>
    </recommendedName>
</protein>
<feature type="transmembrane region" description="Helical" evidence="1">
    <location>
        <begin position="250"/>
        <end position="270"/>
    </location>
</feature>
<feature type="transmembrane region" description="Helical" evidence="1">
    <location>
        <begin position="178"/>
        <end position="197"/>
    </location>
</feature>
<reference evidence="3 4" key="1">
    <citation type="submission" date="2016-09" db="EMBL/GenBank/DDBJ databases">
        <title>Pseudonocardia autotrophica DSM535, a candidate organism with high potential of specific P450 cytochromes.</title>
        <authorList>
            <person name="Grumaz C."/>
            <person name="Vainshtein Y."/>
            <person name="Kirstahler P."/>
            <person name="Sohn K."/>
        </authorList>
    </citation>
    <scope>NUCLEOTIDE SEQUENCE [LARGE SCALE GENOMIC DNA]</scope>
    <source>
        <strain evidence="3 4">DSM 535</strain>
    </source>
</reference>
<keyword evidence="1" id="KW-0812">Transmembrane</keyword>
<proteinExistence type="predicted"/>
<comment type="caution">
    <text evidence="3">The sequence shown here is derived from an EMBL/GenBank/DDBJ whole genome shotgun (WGS) entry which is preliminary data.</text>
</comment>